<keyword evidence="3" id="KW-1185">Reference proteome</keyword>
<sequence length="304" mass="33375">MTDDPSTATFPGAQAPDRVRQVDSAGVGIEVYEWGDESAPPLMLAHGGFDFARTFDVFAPLLAAGGWRVVSWDQRGHGFSDHAALYSWDADIRDAVAVMDSTSLDPLPVVGHSKGGGILLQMAEVAPWRITRMVNLDGLPSGRKAPDVADHERTRMLADELASWLGHHRRTHELRRKPGTVEELAERRGSMNPRLTPEWLRYLAAIGTVASEDGHRWPIDPQLRFGGFGPFRPDWNLERLPGLAVPLLGVLSTIEEPMGWGTSFADVEPHLPPGARVLELADTGHFVHVERPQAIADLVLEFLG</sequence>
<dbReference type="SUPFAM" id="SSF53474">
    <property type="entry name" value="alpha/beta-Hydrolases"/>
    <property type="match status" value="1"/>
</dbReference>
<feature type="domain" description="AB hydrolase-1" evidence="1">
    <location>
        <begin position="40"/>
        <end position="141"/>
    </location>
</feature>
<dbReference type="KEGG" id="atq:GH723_16730"/>
<organism evidence="2 3">
    <name type="scientific">Actinomarinicola tropica</name>
    <dbReference type="NCBI Taxonomy" id="2789776"/>
    <lineage>
        <taxon>Bacteria</taxon>
        <taxon>Bacillati</taxon>
        <taxon>Actinomycetota</taxon>
        <taxon>Acidimicrobiia</taxon>
        <taxon>Acidimicrobiales</taxon>
        <taxon>Iamiaceae</taxon>
        <taxon>Actinomarinicola</taxon>
    </lineage>
</organism>
<reference evidence="2 3" key="1">
    <citation type="submission" date="2019-11" db="EMBL/GenBank/DDBJ databases">
        <authorList>
            <person name="He Y."/>
        </authorList>
    </citation>
    <scope>NUCLEOTIDE SEQUENCE [LARGE SCALE GENOMIC DNA]</scope>
    <source>
        <strain evidence="2 3">SCSIO 58843</strain>
    </source>
</reference>
<dbReference type="PRINTS" id="PR00111">
    <property type="entry name" value="ABHYDROLASE"/>
</dbReference>
<protein>
    <submittedName>
        <fullName evidence="2">Alpha/beta fold hydrolase</fullName>
    </submittedName>
</protein>
<dbReference type="RefSeq" id="WP_153760715.1">
    <property type="nucleotide sequence ID" value="NZ_CP045851.1"/>
</dbReference>
<evidence type="ECO:0000313" key="2">
    <source>
        <dbReference type="EMBL" id="QGG96611.1"/>
    </source>
</evidence>
<dbReference type="Proteomes" id="UP000334019">
    <property type="component" value="Chromosome"/>
</dbReference>
<evidence type="ECO:0000259" key="1">
    <source>
        <dbReference type="Pfam" id="PF00561"/>
    </source>
</evidence>
<dbReference type="PANTHER" id="PTHR43194:SF2">
    <property type="entry name" value="PEROXISOMAL MEMBRANE PROTEIN LPX1"/>
    <property type="match status" value="1"/>
</dbReference>
<name>A0A5Q2RPW0_9ACTN</name>
<gene>
    <name evidence="2" type="ORF">GH723_16730</name>
</gene>
<accession>A0A5Q2RPW0</accession>
<proteinExistence type="predicted"/>
<dbReference type="Gene3D" id="3.40.50.1820">
    <property type="entry name" value="alpha/beta hydrolase"/>
    <property type="match status" value="1"/>
</dbReference>
<dbReference type="PANTHER" id="PTHR43194">
    <property type="entry name" value="HYDROLASE ALPHA/BETA FOLD FAMILY"/>
    <property type="match status" value="1"/>
</dbReference>
<dbReference type="Pfam" id="PF00561">
    <property type="entry name" value="Abhydrolase_1"/>
    <property type="match status" value="1"/>
</dbReference>
<dbReference type="InterPro" id="IPR000073">
    <property type="entry name" value="AB_hydrolase_1"/>
</dbReference>
<dbReference type="AlphaFoldDB" id="A0A5Q2RPW0"/>
<evidence type="ECO:0000313" key="3">
    <source>
        <dbReference type="Proteomes" id="UP000334019"/>
    </source>
</evidence>
<dbReference type="GO" id="GO:0016787">
    <property type="term" value="F:hydrolase activity"/>
    <property type="evidence" value="ECO:0007669"/>
    <property type="project" value="UniProtKB-KW"/>
</dbReference>
<dbReference type="PRINTS" id="PR00412">
    <property type="entry name" value="EPOXHYDRLASE"/>
</dbReference>
<dbReference type="EMBL" id="CP045851">
    <property type="protein sequence ID" value="QGG96611.1"/>
    <property type="molecule type" value="Genomic_DNA"/>
</dbReference>
<keyword evidence="2" id="KW-0378">Hydrolase</keyword>
<dbReference type="InterPro" id="IPR050228">
    <property type="entry name" value="Carboxylesterase_BioH"/>
</dbReference>
<dbReference type="InterPro" id="IPR000639">
    <property type="entry name" value="Epox_hydrolase-like"/>
</dbReference>
<dbReference type="InterPro" id="IPR029058">
    <property type="entry name" value="AB_hydrolase_fold"/>
</dbReference>